<dbReference type="InterPro" id="IPR006091">
    <property type="entry name" value="Acyl-CoA_Oxase/DH_mid-dom"/>
</dbReference>
<dbReference type="EMBL" id="JAFREP010000050">
    <property type="protein sequence ID" value="MBO1323124.1"/>
    <property type="molecule type" value="Genomic_DNA"/>
</dbReference>
<evidence type="ECO:0000259" key="6">
    <source>
        <dbReference type="Pfam" id="PF00441"/>
    </source>
</evidence>
<dbReference type="AlphaFoldDB" id="A0A8J7QF29"/>
<dbReference type="Pfam" id="PF02770">
    <property type="entry name" value="Acyl-CoA_dh_M"/>
    <property type="match status" value="1"/>
</dbReference>
<organism evidence="9 10">
    <name type="scientific">Acanthopleuribacter pedis</name>
    <dbReference type="NCBI Taxonomy" id="442870"/>
    <lineage>
        <taxon>Bacteria</taxon>
        <taxon>Pseudomonadati</taxon>
        <taxon>Acidobacteriota</taxon>
        <taxon>Holophagae</taxon>
        <taxon>Acanthopleuribacterales</taxon>
        <taxon>Acanthopleuribacteraceae</taxon>
        <taxon>Acanthopleuribacter</taxon>
    </lineage>
</organism>
<evidence type="ECO:0000256" key="4">
    <source>
        <dbReference type="ARBA" id="ARBA00022827"/>
    </source>
</evidence>
<dbReference type="Gene3D" id="2.40.110.10">
    <property type="entry name" value="Butyryl-CoA Dehydrogenase, subunit A, domain 2"/>
    <property type="match status" value="1"/>
</dbReference>
<dbReference type="InterPro" id="IPR046373">
    <property type="entry name" value="Acyl-CoA_Oxase/DH_mid-dom_sf"/>
</dbReference>
<dbReference type="PANTHER" id="PTHR43884">
    <property type="entry name" value="ACYL-COA DEHYDROGENASE"/>
    <property type="match status" value="1"/>
</dbReference>
<evidence type="ECO:0000313" key="10">
    <source>
        <dbReference type="Proteomes" id="UP000664417"/>
    </source>
</evidence>
<dbReference type="SUPFAM" id="SSF47203">
    <property type="entry name" value="Acyl-CoA dehydrogenase C-terminal domain-like"/>
    <property type="match status" value="1"/>
</dbReference>
<gene>
    <name evidence="9" type="ORF">J3U88_31965</name>
</gene>
<dbReference type="InterPro" id="IPR009100">
    <property type="entry name" value="AcylCoA_DH/oxidase_NM_dom_sf"/>
</dbReference>
<keyword evidence="3 5" id="KW-0285">Flavoprotein</keyword>
<dbReference type="SUPFAM" id="SSF56645">
    <property type="entry name" value="Acyl-CoA dehydrogenase NM domain-like"/>
    <property type="match status" value="1"/>
</dbReference>
<dbReference type="PANTHER" id="PTHR43884:SF12">
    <property type="entry name" value="ISOVALERYL-COA DEHYDROGENASE, MITOCHONDRIAL-RELATED"/>
    <property type="match status" value="1"/>
</dbReference>
<evidence type="ECO:0000259" key="8">
    <source>
        <dbReference type="Pfam" id="PF02771"/>
    </source>
</evidence>
<evidence type="ECO:0000313" key="9">
    <source>
        <dbReference type="EMBL" id="MBO1323124.1"/>
    </source>
</evidence>
<reference evidence="9" key="1">
    <citation type="submission" date="2021-03" db="EMBL/GenBank/DDBJ databases">
        <authorList>
            <person name="Wang G."/>
        </authorList>
    </citation>
    <scope>NUCLEOTIDE SEQUENCE</scope>
    <source>
        <strain evidence="9">KCTC 12899</strain>
    </source>
</reference>
<dbReference type="PROSITE" id="PS00072">
    <property type="entry name" value="ACYL_COA_DH_1"/>
    <property type="match status" value="1"/>
</dbReference>
<dbReference type="InterPro" id="IPR036250">
    <property type="entry name" value="AcylCo_DH-like_C"/>
</dbReference>
<accession>A0A8J7QF29</accession>
<comment type="cofactor">
    <cofactor evidence="1 5">
        <name>FAD</name>
        <dbReference type="ChEBI" id="CHEBI:57692"/>
    </cofactor>
</comment>
<protein>
    <submittedName>
        <fullName evidence="9">Acyl-CoA dehydrogenase family protein</fullName>
    </submittedName>
</protein>
<dbReference type="InterPro" id="IPR037069">
    <property type="entry name" value="AcylCoA_DH/ox_N_sf"/>
</dbReference>
<evidence type="ECO:0000256" key="5">
    <source>
        <dbReference type="RuleBase" id="RU362125"/>
    </source>
</evidence>
<dbReference type="InterPro" id="IPR006089">
    <property type="entry name" value="Acyl-CoA_DH_CS"/>
</dbReference>
<dbReference type="InterPro" id="IPR013786">
    <property type="entry name" value="AcylCoA_DH/ox_N"/>
</dbReference>
<feature type="domain" description="Acyl-CoA dehydrogenase/oxidase N-terminal" evidence="8">
    <location>
        <begin position="6"/>
        <end position="116"/>
    </location>
</feature>
<proteinExistence type="inferred from homology"/>
<evidence type="ECO:0000256" key="3">
    <source>
        <dbReference type="ARBA" id="ARBA00022630"/>
    </source>
</evidence>
<keyword evidence="4 5" id="KW-0274">FAD</keyword>
<dbReference type="Pfam" id="PF00441">
    <property type="entry name" value="Acyl-CoA_dh_1"/>
    <property type="match status" value="1"/>
</dbReference>
<sequence length="383" mass="41684">MRLALTEEHLRLRADFDRFAREKILPYAAEIDEQEQVPRHIIEDLAQAGYFASGLPEDFGGIHEDPVLHGLMHEAMGGASASVQGVLNVHHMAASPIMRWGTAEQKALWLPRLACGSHTAAFAITEPRAGSDAAAVETQAERQGDEWVLSGVKKWITCGAHADVFVMLARCPKGPTVFIVPADSPGLKRRPITGLLGCRGYMLAELVLDQVRLPANALLGAQGFGLTHIASVGLDAGRYNLAWACVGMAEACLKDSKDYASKRTQFGSQIHEFQLIAQMITQMIVSVRAARLLCWQAAHARQEQTESAGLDAMIAKYYASTTLNDVAAKALQVHGAVGVAAGSPIQRHLRDARIMEIIETSTQVLELMIAKLDRAAEMEDWDD</sequence>
<dbReference type="GO" id="GO:0003995">
    <property type="term" value="F:acyl-CoA dehydrogenase activity"/>
    <property type="evidence" value="ECO:0007669"/>
    <property type="project" value="InterPro"/>
</dbReference>
<dbReference type="Proteomes" id="UP000664417">
    <property type="component" value="Unassembled WGS sequence"/>
</dbReference>
<dbReference type="Gene3D" id="1.10.540.10">
    <property type="entry name" value="Acyl-CoA dehydrogenase/oxidase, N-terminal domain"/>
    <property type="match status" value="1"/>
</dbReference>
<feature type="domain" description="Acyl-CoA dehydrogenase/oxidase C-terminal" evidence="6">
    <location>
        <begin position="229"/>
        <end position="371"/>
    </location>
</feature>
<feature type="domain" description="Acyl-CoA oxidase/dehydrogenase middle" evidence="7">
    <location>
        <begin position="121"/>
        <end position="211"/>
    </location>
</feature>
<evidence type="ECO:0000256" key="2">
    <source>
        <dbReference type="ARBA" id="ARBA00009347"/>
    </source>
</evidence>
<evidence type="ECO:0000259" key="7">
    <source>
        <dbReference type="Pfam" id="PF02770"/>
    </source>
</evidence>
<evidence type="ECO:0000256" key="1">
    <source>
        <dbReference type="ARBA" id="ARBA00001974"/>
    </source>
</evidence>
<dbReference type="InterPro" id="IPR009075">
    <property type="entry name" value="AcylCo_DH/oxidase_C"/>
</dbReference>
<dbReference type="PIRSF" id="PIRSF016578">
    <property type="entry name" value="HsaA"/>
    <property type="match status" value="1"/>
</dbReference>
<keyword evidence="5" id="KW-0560">Oxidoreductase</keyword>
<dbReference type="GO" id="GO:0050660">
    <property type="term" value="F:flavin adenine dinucleotide binding"/>
    <property type="evidence" value="ECO:0007669"/>
    <property type="project" value="InterPro"/>
</dbReference>
<keyword evidence="10" id="KW-1185">Reference proteome</keyword>
<dbReference type="Pfam" id="PF02771">
    <property type="entry name" value="Acyl-CoA_dh_N"/>
    <property type="match status" value="1"/>
</dbReference>
<name>A0A8J7QF29_9BACT</name>
<comment type="caution">
    <text evidence="9">The sequence shown here is derived from an EMBL/GenBank/DDBJ whole genome shotgun (WGS) entry which is preliminary data.</text>
</comment>
<comment type="similarity">
    <text evidence="2 5">Belongs to the acyl-CoA dehydrogenase family.</text>
</comment>
<dbReference type="RefSeq" id="WP_207863094.1">
    <property type="nucleotide sequence ID" value="NZ_JAFREP010000050.1"/>
</dbReference>
<dbReference type="Gene3D" id="1.20.140.10">
    <property type="entry name" value="Butyryl-CoA Dehydrogenase, subunit A, domain 3"/>
    <property type="match status" value="1"/>
</dbReference>